<dbReference type="PANTHER" id="PTHR22916">
    <property type="entry name" value="GLYCOSYLTRANSFERASE"/>
    <property type="match status" value="1"/>
</dbReference>
<gene>
    <name evidence="3" type="ORF">DWU89_03880</name>
    <name evidence="2" type="ORF">H8784_03830</name>
</gene>
<evidence type="ECO:0000313" key="5">
    <source>
        <dbReference type="Proteomes" id="UP000629596"/>
    </source>
</evidence>
<dbReference type="Proteomes" id="UP000629596">
    <property type="component" value="Unassembled WGS sequence"/>
</dbReference>
<evidence type="ECO:0000313" key="2">
    <source>
        <dbReference type="EMBL" id="MBC8600847.1"/>
    </source>
</evidence>
<evidence type="ECO:0000259" key="1">
    <source>
        <dbReference type="Pfam" id="PF00535"/>
    </source>
</evidence>
<dbReference type="Pfam" id="PF00535">
    <property type="entry name" value="Glycos_transf_2"/>
    <property type="match status" value="1"/>
</dbReference>
<comment type="caution">
    <text evidence="3">The sequence shown here is derived from an EMBL/GenBank/DDBJ whole genome shotgun (WGS) entry which is preliminary data.</text>
</comment>
<dbReference type="RefSeq" id="WP_115498355.1">
    <property type="nucleotide sequence ID" value="NZ_JACRTI010000005.1"/>
</dbReference>
<keyword evidence="3" id="KW-0808">Transferase</keyword>
<protein>
    <submittedName>
        <fullName evidence="3">Glycosyltransferase family 2 protein</fullName>
    </submittedName>
</protein>
<accession>A0A3D8HHW9</accession>
<reference evidence="3 4" key="1">
    <citation type="submission" date="2018-07" db="EMBL/GenBank/DDBJ databases">
        <title>Parabacteroides acidifaciens nov. sp., isolated from human feces.</title>
        <authorList>
            <person name="Wang Y.J."/>
        </authorList>
    </citation>
    <scope>NUCLEOTIDE SEQUENCE [LARGE SCALE GENOMIC DNA]</scope>
    <source>
        <strain evidence="3 4">426-9</strain>
    </source>
</reference>
<dbReference type="InterPro" id="IPR029044">
    <property type="entry name" value="Nucleotide-diphossugar_trans"/>
</dbReference>
<reference evidence="2 5" key="2">
    <citation type="submission" date="2020-08" db="EMBL/GenBank/DDBJ databases">
        <title>Genome public.</title>
        <authorList>
            <person name="Liu C."/>
            <person name="Sun Q."/>
        </authorList>
    </citation>
    <scope>NUCLEOTIDE SEQUENCE [LARGE SCALE GENOMIC DNA]</scope>
    <source>
        <strain evidence="2 5">426_9</strain>
    </source>
</reference>
<keyword evidence="5" id="KW-1185">Reference proteome</keyword>
<dbReference type="Proteomes" id="UP000256321">
    <property type="component" value="Unassembled WGS sequence"/>
</dbReference>
<dbReference type="InterPro" id="IPR001173">
    <property type="entry name" value="Glyco_trans_2-like"/>
</dbReference>
<feature type="domain" description="Glycosyltransferase 2-like" evidence="1">
    <location>
        <begin position="8"/>
        <end position="117"/>
    </location>
</feature>
<sequence length="319" mass="37401">MINLIRISVYIVSYNQEKYIRQSIESVLGQSISPYEICIFDDHSTDQTWNIIQEYQQIYPDIIKAYRHEVNQGIFKNLNFAESHLNGNLITAVAGDDFIMPGYFEDAVRCIEQNNLDPDKDSFIIVPNIISLLEDGSEIRYSNVKYQDKDLLFLRLRGLIDDRYGLVSRSSFNKTSAYIENIGIHSDFVWGIDRYLHTDKVLFIDGYYPVYRMGVGIVSRTKEIDFAQSMIQAIDVIEEQYNADLTYKDLRFLKYLRAKSVYQFHKSLKTYFSLFWNTVINIGNFGNTRKQLKAFIFLGLPYRLKQLLFRSKYIKSLSK</sequence>
<dbReference type="Gene3D" id="3.90.550.10">
    <property type="entry name" value="Spore Coat Polysaccharide Biosynthesis Protein SpsA, Chain A"/>
    <property type="match status" value="1"/>
</dbReference>
<dbReference type="AlphaFoldDB" id="A0A3D8HHW9"/>
<proteinExistence type="predicted"/>
<dbReference type="EMBL" id="QREV01000005">
    <property type="protein sequence ID" value="RDU50569.1"/>
    <property type="molecule type" value="Genomic_DNA"/>
</dbReference>
<dbReference type="CDD" id="cd00761">
    <property type="entry name" value="Glyco_tranf_GTA_type"/>
    <property type="match status" value="1"/>
</dbReference>
<evidence type="ECO:0000313" key="4">
    <source>
        <dbReference type="Proteomes" id="UP000256321"/>
    </source>
</evidence>
<evidence type="ECO:0000313" key="3">
    <source>
        <dbReference type="EMBL" id="RDU50569.1"/>
    </source>
</evidence>
<dbReference type="SUPFAM" id="SSF53448">
    <property type="entry name" value="Nucleotide-diphospho-sugar transferases"/>
    <property type="match status" value="1"/>
</dbReference>
<dbReference type="EMBL" id="JACRTI010000005">
    <property type="protein sequence ID" value="MBC8600847.1"/>
    <property type="molecule type" value="Genomic_DNA"/>
</dbReference>
<organism evidence="3 4">
    <name type="scientific">Parabacteroides acidifaciens</name>
    <dbReference type="NCBI Taxonomy" id="2290935"/>
    <lineage>
        <taxon>Bacteria</taxon>
        <taxon>Pseudomonadati</taxon>
        <taxon>Bacteroidota</taxon>
        <taxon>Bacteroidia</taxon>
        <taxon>Bacteroidales</taxon>
        <taxon>Tannerellaceae</taxon>
        <taxon>Parabacteroides</taxon>
    </lineage>
</organism>
<dbReference type="GO" id="GO:0016758">
    <property type="term" value="F:hexosyltransferase activity"/>
    <property type="evidence" value="ECO:0007669"/>
    <property type="project" value="UniProtKB-ARBA"/>
</dbReference>
<name>A0A3D8HHW9_9BACT</name>